<comment type="cofactor">
    <cofactor evidence="1">
        <name>a divalent metal cation</name>
        <dbReference type="ChEBI" id="CHEBI:60240"/>
    </cofactor>
</comment>
<evidence type="ECO:0000256" key="3">
    <source>
        <dbReference type="ARBA" id="ARBA00006958"/>
    </source>
</evidence>
<evidence type="ECO:0000313" key="9">
    <source>
        <dbReference type="EnsemblMetazoa" id="AMAM017566-PA"/>
    </source>
</evidence>
<evidence type="ECO:0000256" key="2">
    <source>
        <dbReference type="ARBA" id="ARBA00004123"/>
    </source>
</evidence>
<evidence type="ECO:0000259" key="8">
    <source>
        <dbReference type="Pfam" id="PF13359"/>
    </source>
</evidence>
<reference evidence="10" key="1">
    <citation type="submission" date="2013-09" db="EMBL/GenBank/DDBJ databases">
        <title>The Genome Sequence of Anopheles maculatus species B.</title>
        <authorList>
            <consortium name="The Broad Institute Genomics Platform"/>
            <person name="Neafsey D.E."/>
            <person name="Besansky N."/>
            <person name="Howell P."/>
            <person name="Walton C."/>
            <person name="Young S.K."/>
            <person name="Zeng Q."/>
            <person name="Gargeya S."/>
            <person name="Fitzgerald M."/>
            <person name="Haas B."/>
            <person name="Abouelleil A."/>
            <person name="Allen A.W."/>
            <person name="Alvarado L."/>
            <person name="Arachchi H.M."/>
            <person name="Berlin A.M."/>
            <person name="Chapman S.B."/>
            <person name="Gainer-Dewar J."/>
            <person name="Goldberg J."/>
            <person name="Griggs A."/>
            <person name="Gujja S."/>
            <person name="Hansen M."/>
            <person name="Howarth C."/>
            <person name="Imamovic A."/>
            <person name="Ireland A."/>
            <person name="Larimer J."/>
            <person name="McCowan C."/>
            <person name="Murphy C."/>
            <person name="Pearson M."/>
            <person name="Poon T.W."/>
            <person name="Priest M."/>
            <person name="Roberts A."/>
            <person name="Saif S."/>
            <person name="Shea T."/>
            <person name="Sisk P."/>
            <person name="Sykes S."/>
            <person name="Wortman J."/>
            <person name="Nusbaum C."/>
            <person name="Birren B."/>
        </authorList>
    </citation>
    <scope>NUCLEOTIDE SEQUENCE [LARGE SCALE GENOMIC DNA]</scope>
    <source>
        <strain evidence="10">maculatus3</strain>
    </source>
</reference>
<proteinExistence type="inferred from homology"/>
<dbReference type="VEuPathDB" id="VectorBase:AMAM017566"/>
<feature type="domain" description="DDE Tnp4" evidence="8">
    <location>
        <begin position="161"/>
        <end position="313"/>
    </location>
</feature>
<dbReference type="AlphaFoldDB" id="A0A182T182"/>
<sequence length="322" mass="36207">MIPALLLLSDTDDSDDYSSDAVDCGRWTDESSADDSRNRESIPNDLDNDWFLKCFHISKDVFETLYEARLEPSVYEKLSATLRYLAKGTCTSDLGVGGYKAMPRKAFQKMFLQTIAAIHDVVANQYISLVPLGNEDQQEAERYFLEQFPKLPGVGLCAIATHIEIAEPADDKYLFYYKYGAYCLNALMICDQNKCIRYANASFCAAINDVHLWSSSGLDGHFSDEYYNGNSSCYVLASSTFPSKSWLITPKQHAKPNSPEATFNEQHAKAFSAAEETIRLLKDRFRCLLGNPPIPYKPTECATIVDVCCALHNMCIEYENVK</sequence>
<evidence type="ECO:0000256" key="4">
    <source>
        <dbReference type="ARBA" id="ARBA00022722"/>
    </source>
</evidence>
<comment type="similarity">
    <text evidence="3">Belongs to the HARBI1 family.</text>
</comment>
<evidence type="ECO:0000313" key="10">
    <source>
        <dbReference type="Proteomes" id="UP000075901"/>
    </source>
</evidence>
<dbReference type="InterPro" id="IPR027806">
    <property type="entry name" value="HARBI1_dom"/>
</dbReference>
<keyword evidence="6" id="KW-0378">Hydrolase</keyword>
<comment type="subcellular location">
    <subcellularLocation>
        <location evidence="2">Nucleus</location>
    </subcellularLocation>
</comment>
<dbReference type="PANTHER" id="PTHR22930:SF289">
    <property type="entry name" value="DDE TNP4 DOMAIN-CONTAINING PROTEIN-RELATED"/>
    <property type="match status" value="1"/>
</dbReference>
<dbReference type="EnsemblMetazoa" id="AMAM017566-RA">
    <property type="protein sequence ID" value="AMAM017566-PA"/>
    <property type="gene ID" value="AMAM017566"/>
</dbReference>
<dbReference type="GO" id="GO:0005634">
    <property type="term" value="C:nucleus"/>
    <property type="evidence" value="ECO:0007669"/>
    <property type="project" value="UniProtKB-SubCell"/>
</dbReference>
<dbReference type="GO" id="GO:0046872">
    <property type="term" value="F:metal ion binding"/>
    <property type="evidence" value="ECO:0007669"/>
    <property type="project" value="UniProtKB-KW"/>
</dbReference>
<name>A0A182T182_9DIPT</name>
<keyword evidence="5" id="KW-0479">Metal-binding</keyword>
<accession>A0A182T182</accession>
<organism evidence="9 10">
    <name type="scientific">Anopheles maculatus</name>
    <dbReference type="NCBI Taxonomy" id="74869"/>
    <lineage>
        <taxon>Eukaryota</taxon>
        <taxon>Metazoa</taxon>
        <taxon>Ecdysozoa</taxon>
        <taxon>Arthropoda</taxon>
        <taxon>Hexapoda</taxon>
        <taxon>Insecta</taxon>
        <taxon>Pterygota</taxon>
        <taxon>Neoptera</taxon>
        <taxon>Endopterygota</taxon>
        <taxon>Diptera</taxon>
        <taxon>Nematocera</taxon>
        <taxon>Culicoidea</taxon>
        <taxon>Culicidae</taxon>
        <taxon>Anophelinae</taxon>
        <taxon>Anopheles</taxon>
        <taxon>Anopheles maculatus group</taxon>
    </lineage>
</organism>
<keyword evidence="10" id="KW-1185">Reference proteome</keyword>
<dbReference type="GO" id="GO:0016787">
    <property type="term" value="F:hydrolase activity"/>
    <property type="evidence" value="ECO:0007669"/>
    <property type="project" value="UniProtKB-KW"/>
</dbReference>
<dbReference type="Pfam" id="PF13359">
    <property type="entry name" value="DDE_Tnp_4"/>
    <property type="match status" value="1"/>
</dbReference>
<dbReference type="InterPro" id="IPR045249">
    <property type="entry name" value="HARBI1-like"/>
</dbReference>
<reference evidence="9" key="2">
    <citation type="submission" date="2020-05" db="UniProtKB">
        <authorList>
            <consortium name="EnsemblMetazoa"/>
        </authorList>
    </citation>
    <scope>IDENTIFICATION</scope>
    <source>
        <strain evidence="9">maculatus3</strain>
    </source>
</reference>
<evidence type="ECO:0000256" key="7">
    <source>
        <dbReference type="ARBA" id="ARBA00023242"/>
    </source>
</evidence>
<protein>
    <submittedName>
        <fullName evidence="9">DDE Tnp4 domain-containing protein</fullName>
    </submittedName>
</protein>
<dbReference type="GO" id="GO:0004518">
    <property type="term" value="F:nuclease activity"/>
    <property type="evidence" value="ECO:0007669"/>
    <property type="project" value="UniProtKB-KW"/>
</dbReference>
<keyword evidence="7" id="KW-0539">Nucleus</keyword>
<keyword evidence="4" id="KW-0540">Nuclease</keyword>
<evidence type="ECO:0000256" key="1">
    <source>
        <dbReference type="ARBA" id="ARBA00001968"/>
    </source>
</evidence>
<dbReference type="PANTHER" id="PTHR22930">
    <property type="match status" value="1"/>
</dbReference>
<evidence type="ECO:0000256" key="5">
    <source>
        <dbReference type="ARBA" id="ARBA00022723"/>
    </source>
</evidence>
<evidence type="ECO:0000256" key="6">
    <source>
        <dbReference type="ARBA" id="ARBA00022801"/>
    </source>
</evidence>
<dbReference type="Proteomes" id="UP000075901">
    <property type="component" value="Unassembled WGS sequence"/>
</dbReference>